<evidence type="ECO:0000313" key="2">
    <source>
        <dbReference type="Proteomes" id="UP001152484"/>
    </source>
</evidence>
<proteinExistence type="predicted"/>
<keyword evidence="2" id="KW-1185">Reference proteome</keyword>
<dbReference type="EMBL" id="CAMAPE010000031">
    <property type="protein sequence ID" value="CAH9094443.1"/>
    <property type="molecule type" value="Genomic_DNA"/>
</dbReference>
<gene>
    <name evidence="1" type="ORF">CEURO_LOCUS12742</name>
</gene>
<accession>A0A9P0ZBQ2</accession>
<dbReference type="Proteomes" id="UP001152484">
    <property type="component" value="Unassembled WGS sequence"/>
</dbReference>
<sequence length="73" mass="8509">MELRKPKGRDELMLPQLQRRTEHISDVCGVMAATFAESLLQKLPLMPECAYKNMAAKRCEFAKRLWSLRKRST</sequence>
<dbReference type="AlphaFoldDB" id="A0A9P0ZBQ2"/>
<reference evidence="1" key="1">
    <citation type="submission" date="2022-07" db="EMBL/GenBank/DDBJ databases">
        <authorList>
            <person name="Macas J."/>
            <person name="Novak P."/>
            <person name="Neumann P."/>
        </authorList>
    </citation>
    <scope>NUCLEOTIDE SEQUENCE</scope>
</reference>
<evidence type="ECO:0000313" key="1">
    <source>
        <dbReference type="EMBL" id="CAH9094443.1"/>
    </source>
</evidence>
<name>A0A9P0ZBQ2_CUSEU</name>
<protein>
    <submittedName>
        <fullName evidence="1">Uncharacterized protein</fullName>
    </submittedName>
</protein>
<organism evidence="1 2">
    <name type="scientific">Cuscuta europaea</name>
    <name type="common">European dodder</name>
    <dbReference type="NCBI Taxonomy" id="41803"/>
    <lineage>
        <taxon>Eukaryota</taxon>
        <taxon>Viridiplantae</taxon>
        <taxon>Streptophyta</taxon>
        <taxon>Embryophyta</taxon>
        <taxon>Tracheophyta</taxon>
        <taxon>Spermatophyta</taxon>
        <taxon>Magnoliopsida</taxon>
        <taxon>eudicotyledons</taxon>
        <taxon>Gunneridae</taxon>
        <taxon>Pentapetalae</taxon>
        <taxon>asterids</taxon>
        <taxon>lamiids</taxon>
        <taxon>Solanales</taxon>
        <taxon>Convolvulaceae</taxon>
        <taxon>Cuscuteae</taxon>
        <taxon>Cuscuta</taxon>
        <taxon>Cuscuta subgen. Cuscuta</taxon>
    </lineage>
</organism>
<comment type="caution">
    <text evidence="1">The sequence shown here is derived from an EMBL/GenBank/DDBJ whole genome shotgun (WGS) entry which is preliminary data.</text>
</comment>